<feature type="transmembrane region" description="Helical" evidence="1">
    <location>
        <begin position="205"/>
        <end position="225"/>
    </location>
</feature>
<evidence type="ECO:0000256" key="1">
    <source>
        <dbReference type="SAM" id="Phobius"/>
    </source>
</evidence>
<keyword evidence="1" id="KW-0472">Membrane</keyword>
<evidence type="ECO:0000313" key="3">
    <source>
        <dbReference type="Proteomes" id="UP000321685"/>
    </source>
</evidence>
<gene>
    <name evidence="2" type="ORF">PSU4_27590</name>
</gene>
<dbReference type="Proteomes" id="UP000321685">
    <property type="component" value="Unassembled WGS sequence"/>
</dbReference>
<evidence type="ECO:0000313" key="2">
    <source>
        <dbReference type="EMBL" id="GEL23805.1"/>
    </source>
</evidence>
<feature type="transmembrane region" description="Helical" evidence="1">
    <location>
        <begin position="87"/>
        <end position="109"/>
    </location>
</feature>
<organism evidence="2 3">
    <name type="scientific">Pseudonocardia sulfidoxydans NBRC 16205</name>
    <dbReference type="NCBI Taxonomy" id="1223511"/>
    <lineage>
        <taxon>Bacteria</taxon>
        <taxon>Bacillati</taxon>
        <taxon>Actinomycetota</taxon>
        <taxon>Actinomycetes</taxon>
        <taxon>Pseudonocardiales</taxon>
        <taxon>Pseudonocardiaceae</taxon>
        <taxon>Pseudonocardia</taxon>
    </lineage>
</organism>
<comment type="caution">
    <text evidence="2">The sequence shown here is derived from an EMBL/GenBank/DDBJ whole genome shotgun (WGS) entry which is preliminary data.</text>
</comment>
<sequence length="316" mass="31954">MGRTARALLTGAPHLVAVTPALVTALVAADRMPAEPATRFTFDGTAVSTMPHAALVATIVALGVVLAFVFGAMGARPTAARVSSFDTARFFGAVSWATAGLLGGVLYEATAANVDVASAAEAHLTADRLLIAVGVAVVAGVVGYLVTPSAPPAPEEPPGAPVPIGATERVSWSRRIESRMSLALGAVVLVGGLVLGWLAGWLPGALLIVVGLAVLLLGSSALVTVDRRGLVVALGALGWPRLRVPVDDIASVTAGDVSPAQFGGWGYRLTPGGSGVVLRSGPAVIVTRRSGRRFTVTVDDARTAAGLLTSLVHEVS</sequence>
<dbReference type="OrthoDB" id="3178004at2"/>
<protein>
    <recommendedName>
        <fullName evidence="4">DUF1648 domain-containing protein</fullName>
    </recommendedName>
</protein>
<dbReference type="EMBL" id="BJVJ01000024">
    <property type="protein sequence ID" value="GEL23805.1"/>
    <property type="molecule type" value="Genomic_DNA"/>
</dbReference>
<dbReference type="RefSeq" id="WP_147107590.1">
    <property type="nucleotide sequence ID" value="NZ_BJVJ01000024.1"/>
</dbReference>
<evidence type="ECO:0008006" key="4">
    <source>
        <dbReference type="Google" id="ProtNLM"/>
    </source>
</evidence>
<dbReference type="AlphaFoldDB" id="A0A511DG93"/>
<feature type="transmembrane region" description="Helical" evidence="1">
    <location>
        <begin position="181"/>
        <end position="199"/>
    </location>
</feature>
<feature type="transmembrane region" description="Helical" evidence="1">
    <location>
        <begin position="129"/>
        <end position="147"/>
    </location>
</feature>
<reference evidence="2 3" key="1">
    <citation type="submission" date="2019-07" db="EMBL/GenBank/DDBJ databases">
        <title>Whole genome shotgun sequence of Pseudonocardia sulfidoxydans NBRC 16205.</title>
        <authorList>
            <person name="Hosoyama A."/>
            <person name="Uohara A."/>
            <person name="Ohji S."/>
            <person name="Ichikawa N."/>
        </authorList>
    </citation>
    <scope>NUCLEOTIDE SEQUENCE [LARGE SCALE GENOMIC DNA]</scope>
    <source>
        <strain evidence="2 3">NBRC 16205</strain>
    </source>
</reference>
<accession>A0A511DG93</accession>
<keyword evidence="1" id="KW-1133">Transmembrane helix</keyword>
<name>A0A511DG93_9PSEU</name>
<feature type="transmembrane region" description="Helical" evidence="1">
    <location>
        <begin position="53"/>
        <end position="75"/>
    </location>
</feature>
<keyword evidence="1" id="KW-0812">Transmembrane</keyword>
<keyword evidence="3" id="KW-1185">Reference proteome</keyword>
<proteinExistence type="predicted"/>